<dbReference type="RefSeq" id="WP_220640164.1">
    <property type="nucleotide sequence ID" value="NZ_CP080429.1"/>
</dbReference>
<sequence>MDSKELIESGTLELFVFGLLSENENSEIQKVAERDTEVQAEILAIEKSIINLSYGISPKLSAQNYNKLYAKLIKENQDSVVPINKRSKTTQYIGWAAAIILMFGIGIQYHKYNQVSKEVQETSIQRNKFEQMVVSIKKQHTLTERALAIVRDTDNTEIHLEGQQIAPESFAKVYLNKKSNKTHVDITGLPAPPEGKVYQVWALKLNPLTPISIGVLDSAIADANKGVYKVDSFEGAEAFGITLEPGGGSENPTLGQLHTLGKV</sequence>
<protein>
    <submittedName>
        <fullName evidence="2">Anti-sigma factor</fullName>
    </submittedName>
</protein>
<dbReference type="PANTHER" id="PTHR37461">
    <property type="entry name" value="ANTI-SIGMA-K FACTOR RSKA"/>
    <property type="match status" value="1"/>
</dbReference>
<evidence type="ECO:0000313" key="3">
    <source>
        <dbReference type="Proteomes" id="UP000825381"/>
    </source>
</evidence>
<accession>A0ABX8V4Q5</accession>
<dbReference type="InterPro" id="IPR051474">
    <property type="entry name" value="Anti-sigma-K/W_factor"/>
</dbReference>
<organism evidence="2 3">
    <name type="scientific">Flavobacterium litorale</name>
    <dbReference type="NCBI Taxonomy" id="2856519"/>
    <lineage>
        <taxon>Bacteria</taxon>
        <taxon>Pseudomonadati</taxon>
        <taxon>Bacteroidota</taxon>
        <taxon>Flavobacteriia</taxon>
        <taxon>Flavobacteriales</taxon>
        <taxon>Flavobacteriaceae</taxon>
        <taxon>Flavobacterium</taxon>
    </lineage>
</organism>
<dbReference type="InterPro" id="IPR018764">
    <property type="entry name" value="RskA_C"/>
</dbReference>
<proteinExistence type="predicted"/>
<dbReference type="Pfam" id="PF10099">
    <property type="entry name" value="RskA_C"/>
    <property type="match status" value="1"/>
</dbReference>
<name>A0ABX8V4Q5_9FLAO</name>
<feature type="domain" description="Anti-sigma K factor RskA C-terminal" evidence="1">
    <location>
        <begin position="96"/>
        <end position="253"/>
    </location>
</feature>
<keyword evidence="3" id="KW-1185">Reference proteome</keyword>
<dbReference type="Proteomes" id="UP000825381">
    <property type="component" value="Chromosome"/>
</dbReference>
<evidence type="ECO:0000313" key="2">
    <source>
        <dbReference type="EMBL" id="QYJ67819.1"/>
    </source>
</evidence>
<reference evidence="2 3" key="1">
    <citation type="submission" date="2021-07" db="EMBL/GenBank/DDBJ databases">
        <title>Flavobacterium WSW3-B6 sp.nov, isolated from seaweed.</title>
        <authorList>
            <person name="Muhammad N."/>
            <person name="Ho H."/>
            <person name="Lee Y.-J."/>
            <person name="Nguyen T."/>
            <person name="Ho J."/>
            <person name="Kim S.-G."/>
        </authorList>
    </citation>
    <scope>NUCLEOTIDE SEQUENCE [LARGE SCALE GENOMIC DNA]</scope>
    <source>
        <strain evidence="2 3">WSW3-B6</strain>
    </source>
</reference>
<dbReference type="PANTHER" id="PTHR37461:SF1">
    <property type="entry name" value="ANTI-SIGMA-K FACTOR RSKA"/>
    <property type="match status" value="1"/>
</dbReference>
<evidence type="ECO:0000259" key="1">
    <source>
        <dbReference type="Pfam" id="PF10099"/>
    </source>
</evidence>
<dbReference type="EMBL" id="CP080429">
    <property type="protein sequence ID" value="QYJ67819.1"/>
    <property type="molecule type" value="Genomic_DNA"/>
</dbReference>
<gene>
    <name evidence="2" type="ORF">K1I41_09735</name>
</gene>